<comment type="caution">
    <text evidence="1">The sequence shown here is derived from an EMBL/GenBank/DDBJ whole genome shotgun (WGS) entry which is preliminary data.</text>
</comment>
<sequence length="184" mass="18528">MLLGIGDSGDHLVDLILFTQSAGGAVYDALAAGYAGHVAQILFKGAADMGIEAAAVGADHAHELILAGGHAAAAEDTLIIVANHMQGGLVQRRLGILALKGVDVLHAVVTAQLLQLAVFASHAGEALLIMGGEHQLQGHLSGLHDSGGVGVDLHALVNRINAGGNQGLCPDNLDHTDTAGADLV</sequence>
<reference evidence="1 2" key="1">
    <citation type="submission" date="2007-08" db="EMBL/GenBank/DDBJ databases">
        <title>Draft genome sequence of Clostridium leptum (DSM 753).</title>
        <authorList>
            <person name="Sudarsanam P."/>
            <person name="Ley R."/>
            <person name="Guruge J."/>
            <person name="Turnbaugh P.J."/>
            <person name="Mahowald M."/>
            <person name="Liep D."/>
            <person name="Gordon J."/>
        </authorList>
    </citation>
    <scope>NUCLEOTIDE SEQUENCE [LARGE SCALE GENOMIC DNA]</scope>
    <source>
        <strain evidence="1 2">DSM 753</strain>
    </source>
</reference>
<gene>
    <name evidence="1" type="ORF">CLOLEP_03894</name>
</gene>
<proteinExistence type="predicted"/>
<dbReference type="AlphaFoldDB" id="A7VZ64"/>
<reference evidence="1 2" key="2">
    <citation type="submission" date="2007-08" db="EMBL/GenBank/DDBJ databases">
        <authorList>
            <person name="Fulton L."/>
            <person name="Clifton S."/>
            <person name="Fulton B."/>
            <person name="Xu J."/>
            <person name="Minx P."/>
            <person name="Pepin K.H."/>
            <person name="Johnson M."/>
            <person name="Thiruvilangam P."/>
            <person name="Bhonagiri V."/>
            <person name="Nash W.E."/>
            <person name="Wang C."/>
            <person name="Mardis E.R."/>
            <person name="Wilson R.K."/>
        </authorList>
    </citation>
    <scope>NUCLEOTIDE SEQUENCE [LARGE SCALE GENOMIC DNA]</scope>
    <source>
        <strain evidence="1 2">DSM 753</strain>
    </source>
</reference>
<dbReference type="Proteomes" id="UP000003490">
    <property type="component" value="Unassembled WGS sequence"/>
</dbReference>
<name>A7VZ64_9FIRM</name>
<organism evidence="1 2">
    <name type="scientific">[Clostridium] leptum DSM 753</name>
    <dbReference type="NCBI Taxonomy" id="428125"/>
    <lineage>
        <taxon>Bacteria</taxon>
        <taxon>Bacillati</taxon>
        <taxon>Bacillota</taxon>
        <taxon>Clostridia</taxon>
        <taxon>Eubacteriales</taxon>
        <taxon>Oscillospiraceae</taxon>
        <taxon>Oscillospiraceae incertae sedis</taxon>
    </lineage>
</organism>
<dbReference type="HOGENOM" id="CLU_1465801_0_0_9"/>
<evidence type="ECO:0000313" key="1">
    <source>
        <dbReference type="EMBL" id="EDO59843.1"/>
    </source>
</evidence>
<accession>A7VZ64</accession>
<dbReference type="EMBL" id="ABCB02000021">
    <property type="protein sequence ID" value="EDO59843.1"/>
    <property type="molecule type" value="Genomic_DNA"/>
</dbReference>
<evidence type="ECO:0000313" key="2">
    <source>
        <dbReference type="Proteomes" id="UP000003490"/>
    </source>
</evidence>
<protein>
    <submittedName>
        <fullName evidence="1">Uncharacterized protein</fullName>
    </submittedName>
</protein>